<dbReference type="PANTHER" id="PTHR45772:SF7">
    <property type="entry name" value="AMINO ACID ABC TRANSPORTER ATP-BINDING PROTEIN"/>
    <property type="match status" value="1"/>
</dbReference>
<dbReference type="GO" id="GO:0016887">
    <property type="term" value="F:ATP hydrolysis activity"/>
    <property type="evidence" value="ECO:0007669"/>
    <property type="project" value="InterPro"/>
</dbReference>
<evidence type="ECO:0000256" key="2">
    <source>
        <dbReference type="ARBA" id="ARBA00022741"/>
    </source>
</evidence>
<dbReference type="GO" id="GO:0005524">
    <property type="term" value="F:ATP binding"/>
    <property type="evidence" value="ECO:0007669"/>
    <property type="project" value="UniProtKB-KW"/>
</dbReference>
<evidence type="ECO:0000259" key="4">
    <source>
        <dbReference type="PROSITE" id="PS50893"/>
    </source>
</evidence>
<dbReference type="Gene3D" id="3.40.50.300">
    <property type="entry name" value="P-loop containing nucleotide triphosphate hydrolases"/>
    <property type="match status" value="1"/>
</dbReference>
<protein>
    <submittedName>
        <fullName evidence="5">High-affinity branched-chain amino acid ABC transporter ATP-binding protein LivG</fullName>
    </submittedName>
</protein>
<dbReference type="PROSITE" id="PS50893">
    <property type="entry name" value="ABC_TRANSPORTER_2"/>
    <property type="match status" value="1"/>
</dbReference>
<feature type="domain" description="ABC transporter" evidence="4">
    <location>
        <begin position="1"/>
        <end position="248"/>
    </location>
</feature>
<proteinExistence type="predicted"/>
<gene>
    <name evidence="5" type="primary">livG</name>
    <name evidence="5" type="ORF">A2Y75_09505</name>
</gene>
<name>A0A1F2WFC4_9ACTN</name>
<evidence type="ECO:0000256" key="1">
    <source>
        <dbReference type="ARBA" id="ARBA00022448"/>
    </source>
</evidence>
<dbReference type="STRING" id="1797197.A2Y75_09505"/>
<dbReference type="GO" id="GO:0015192">
    <property type="term" value="F:L-phenylalanine transmembrane transporter activity"/>
    <property type="evidence" value="ECO:0007669"/>
    <property type="project" value="TreeGrafter"/>
</dbReference>
<reference evidence="5 6" key="1">
    <citation type="journal article" date="2016" name="Nat. Commun.">
        <title>Thousands of microbial genomes shed light on interconnected biogeochemical processes in an aquifer system.</title>
        <authorList>
            <person name="Anantharaman K."/>
            <person name="Brown C.T."/>
            <person name="Hug L.A."/>
            <person name="Sharon I."/>
            <person name="Castelle C.J."/>
            <person name="Probst A.J."/>
            <person name="Thomas B.C."/>
            <person name="Singh A."/>
            <person name="Wilkins M.J."/>
            <person name="Karaoz U."/>
            <person name="Brodie E.L."/>
            <person name="Williams K.H."/>
            <person name="Hubbard S.S."/>
            <person name="Banfield J.F."/>
        </authorList>
    </citation>
    <scope>NUCLEOTIDE SEQUENCE [LARGE SCALE GENOMIC DNA]</scope>
</reference>
<dbReference type="GO" id="GO:1903805">
    <property type="term" value="P:L-valine import across plasma membrane"/>
    <property type="evidence" value="ECO:0007669"/>
    <property type="project" value="TreeGrafter"/>
</dbReference>
<dbReference type="AlphaFoldDB" id="A0A1F2WFC4"/>
<dbReference type="GO" id="GO:0015188">
    <property type="term" value="F:L-isoleucine transmembrane transporter activity"/>
    <property type="evidence" value="ECO:0007669"/>
    <property type="project" value="TreeGrafter"/>
</dbReference>
<dbReference type="EMBL" id="MELK01000053">
    <property type="protein sequence ID" value="OFW55539.1"/>
    <property type="molecule type" value="Genomic_DNA"/>
</dbReference>
<dbReference type="GO" id="GO:0005304">
    <property type="term" value="F:L-valine transmembrane transporter activity"/>
    <property type="evidence" value="ECO:0007669"/>
    <property type="project" value="TreeGrafter"/>
</dbReference>
<comment type="caution">
    <text evidence="5">The sequence shown here is derived from an EMBL/GenBank/DDBJ whole genome shotgun (WGS) entry which is preliminary data.</text>
</comment>
<organism evidence="5 6">
    <name type="scientific">Candidatus Solincola sediminis</name>
    <dbReference type="NCBI Taxonomy" id="1797199"/>
    <lineage>
        <taxon>Bacteria</taxon>
        <taxon>Bacillati</taxon>
        <taxon>Actinomycetota</taxon>
        <taxon>Candidatus Geothermincolia</taxon>
        <taxon>Candidatus Geothermincolales</taxon>
        <taxon>Candidatus Geothermincolaceae</taxon>
        <taxon>Candidatus Solincola</taxon>
    </lineage>
</organism>
<dbReference type="GO" id="GO:0015808">
    <property type="term" value="P:L-alanine transport"/>
    <property type="evidence" value="ECO:0007669"/>
    <property type="project" value="TreeGrafter"/>
</dbReference>
<dbReference type="GO" id="GO:1903806">
    <property type="term" value="P:L-isoleucine import across plasma membrane"/>
    <property type="evidence" value="ECO:0007669"/>
    <property type="project" value="TreeGrafter"/>
</dbReference>
<dbReference type="SMART" id="SM00382">
    <property type="entry name" value="AAA"/>
    <property type="match status" value="1"/>
</dbReference>
<dbReference type="InterPro" id="IPR003439">
    <property type="entry name" value="ABC_transporter-like_ATP-bd"/>
</dbReference>
<dbReference type="PANTHER" id="PTHR45772">
    <property type="entry name" value="CONSERVED COMPONENT OF ABC TRANSPORTER FOR NATURAL AMINO ACIDS-RELATED"/>
    <property type="match status" value="1"/>
</dbReference>
<evidence type="ECO:0000313" key="6">
    <source>
        <dbReference type="Proteomes" id="UP000177876"/>
    </source>
</evidence>
<dbReference type="FunFam" id="3.40.50.300:FF:000421">
    <property type="entry name" value="Branched-chain amino acid ABC transporter ATP-binding protein"/>
    <property type="match status" value="1"/>
</dbReference>
<keyword evidence="2" id="KW-0547">Nucleotide-binding</keyword>
<dbReference type="InterPro" id="IPR051120">
    <property type="entry name" value="ABC_AA/LPS_Transport"/>
</dbReference>
<dbReference type="Pfam" id="PF00005">
    <property type="entry name" value="ABC_tran"/>
    <property type="match status" value="1"/>
</dbReference>
<keyword evidence="1" id="KW-0813">Transport</keyword>
<dbReference type="InterPro" id="IPR032823">
    <property type="entry name" value="BCA_ABC_TP_C"/>
</dbReference>
<evidence type="ECO:0000313" key="5">
    <source>
        <dbReference type="EMBL" id="OFW55539.1"/>
    </source>
</evidence>
<dbReference type="InterPro" id="IPR027417">
    <property type="entry name" value="P-loop_NTPase"/>
</dbReference>
<evidence type="ECO:0000256" key="3">
    <source>
        <dbReference type="ARBA" id="ARBA00022840"/>
    </source>
</evidence>
<sequence length="251" mass="27142">MRIEGLTKRFGGLVAINKLDFDIPAGTITAIIGPNGAGKTTLFNVIGGAMRPDEGRVTLDDKDITGWRAHNVAREGISRTFQTTALFEELPTWVNLVIGYRMRTRSGILDGVFHTPRSVRERKDTSQRVLETLAFTGLGDYADKPAGSIPQEAQKRLAIGVALIGRPKLVLLDEPTGGVGLGETDEIISLIEKIRDSGVTACVIEHKMRMIMHLADHIVALNFGVKIADGNPQAVCENPGVIEAYLGECIA</sequence>
<dbReference type="CDD" id="cd03219">
    <property type="entry name" value="ABC_Mj1267_LivG_branched"/>
    <property type="match status" value="1"/>
</dbReference>
<accession>A0A1F2WFC4</accession>
<dbReference type="InterPro" id="IPR003593">
    <property type="entry name" value="AAA+_ATPase"/>
</dbReference>
<dbReference type="SUPFAM" id="SSF52540">
    <property type="entry name" value="P-loop containing nucleoside triphosphate hydrolases"/>
    <property type="match status" value="1"/>
</dbReference>
<dbReference type="Pfam" id="PF12399">
    <property type="entry name" value="BCA_ABC_TP_C"/>
    <property type="match status" value="1"/>
</dbReference>
<keyword evidence="3 5" id="KW-0067">ATP-binding</keyword>
<dbReference type="GO" id="GO:0005886">
    <property type="term" value="C:plasma membrane"/>
    <property type="evidence" value="ECO:0007669"/>
    <property type="project" value="TreeGrafter"/>
</dbReference>
<dbReference type="Proteomes" id="UP000177876">
    <property type="component" value="Unassembled WGS sequence"/>
</dbReference>
<dbReference type="GO" id="GO:0042941">
    <property type="term" value="P:D-alanine transmembrane transport"/>
    <property type="evidence" value="ECO:0007669"/>
    <property type="project" value="TreeGrafter"/>
</dbReference>